<dbReference type="OrthoDB" id="9764377at2"/>
<keyword evidence="6" id="KW-0106">Calcium</keyword>
<gene>
    <name evidence="9" type="ORF">SAMN05444394_3632</name>
</gene>
<keyword evidence="4 7" id="KW-0732">Signal</keyword>
<dbReference type="Gene3D" id="3.40.720.10">
    <property type="entry name" value="Alkaline Phosphatase, subunit A"/>
    <property type="match status" value="1"/>
</dbReference>
<evidence type="ECO:0000256" key="5">
    <source>
        <dbReference type="ARBA" id="ARBA00022801"/>
    </source>
</evidence>
<dbReference type="Proteomes" id="UP000185221">
    <property type="component" value="Unassembled WGS sequence"/>
</dbReference>
<keyword evidence="3" id="KW-0479">Metal-binding</keyword>
<dbReference type="STRING" id="226505.SAMN05444394_3632"/>
<dbReference type="GO" id="GO:0004065">
    <property type="term" value="F:arylsulfatase activity"/>
    <property type="evidence" value="ECO:0007669"/>
    <property type="project" value="TreeGrafter"/>
</dbReference>
<dbReference type="RefSeq" id="WP_074226407.1">
    <property type="nucleotide sequence ID" value="NZ_FSRC01000003.1"/>
</dbReference>
<feature type="domain" description="Sulfatase N-terminal" evidence="8">
    <location>
        <begin position="27"/>
        <end position="365"/>
    </location>
</feature>
<keyword evidence="10" id="KW-1185">Reference proteome</keyword>
<evidence type="ECO:0000259" key="8">
    <source>
        <dbReference type="Pfam" id="PF00884"/>
    </source>
</evidence>
<dbReference type="SUPFAM" id="SSF53649">
    <property type="entry name" value="Alkaline phosphatase-like"/>
    <property type="match status" value="1"/>
</dbReference>
<evidence type="ECO:0000313" key="9">
    <source>
        <dbReference type="EMBL" id="SIO15919.1"/>
    </source>
</evidence>
<evidence type="ECO:0000256" key="6">
    <source>
        <dbReference type="ARBA" id="ARBA00022837"/>
    </source>
</evidence>
<dbReference type="EMBL" id="FSRC01000003">
    <property type="protein sequence ID" value="SIO15919.1"/>
    <property type="molecule type" value="Genomic_DNA"/>
</dbReference>
<evidence type="ECO:0000256" key="1">
    <source>
        <dbReference type="ARBA" id="ARBA00001913"/>
    </source>
</evidence>
<dbReference type="PANTHER" id="PTHR42693">
    <property type="entry name" value="ARYLSULFATASE FAMILY MEMBER"/>
    <property type="match status" value="1"/>
</dbReference>
<dbReference type="GO" id="GO:0046872">
    <property type="term" value="F:metal ion binding"/>
    <property type="evidence" value="ECO:0007669"/>
    <property type="project" value="UniProtKB-KW"/>
</dbReference>
<comment type="similarity">
    <text evidence="2">Belongs to the sulfatase family.</text>
</comment>
<evidence type="ECO:0000313" key="10">
    <source>
        <dbReference type="Proteomes" id="UP000185221"/>
    </source>
</evidence>
<dbReference type="AlphaFoldDB" id="A0A1N6H825"/>
<protein>
    <submittedName>
        <fullName evidence="9">Arylsulfatase A</fullName>
    </submittedName>
</protein>
<dbReference type="PROSITE" id="PS00523">
    <property type="entry name" value="SULFATASE_1"/>
    <property type="match status" value="1"/>
</dbReference>
<keyword evidence="5" id="KW-0378">Hydrolase</keyword>
<dbReference type="InterPro" id="IPR017850">
    <property type="entry name" value="Alkaline_phosphatase_core_sf"/>
</dbReference>
<proteinExistence type="inferred from homology"/>
<evidence type="ECO:0000256" key="2">
    <source>
        <dbReference type="ARBA" id="ARBA00008779"/>
    </source>
</evidence>
<evidence type="ECO:0000256" key="3">
    <source>
        <dbReference type="ARBA" id="ARBA00022723"/>
    </source>
</evidence>
<dbReference type="CDD" id="cd16144">
    <property type="entry name" value="ARS_like"/>
    <property type="match status" value="1"/>
</dbReference>
<accession>A0A1N6H825</accession>
<name>A0A1N6H825_9BACT</name>
<dbReference type="PROSITE" id="PS00149">
    <property type="entry name" value="SULFATASE_2"/>
    <property type="match status" value="1"/>
</dbReference>
<evidence type="ECO:0000256" key="7">
    <source>
        <dbReference type="SAM" id="SignalP"/>
    </source>
</evidence>
<dbReference type="Gene3D" id="3.30.1120.10">
    <property type="match status" value="1"/>
</dbReference>
<dbReference type="InterPro" id="IPR024607">
    <property type="entry name" value="Sulfatase_CS"/>
</dbReference>
<dbReference type="Pfam" id="PF00884">
    <property type="entry name" value="Sulfatase"/>
    <property type="match status" value="1"/>
</dbReference>
<evidence type="ECO:0000256" key="4">
    <source>
        <dbReference type="ARBA" id="ARBA00022729"/>
    </source>
</evidence>
<dbReference type="InterPro" id="IPR000917">
    <property type="entry name" value="Sulfatase_N"/>
</dbReference>
<feature type="chain" id="PRO_5013178776" evidence="7">
    <location>
        <begin position="21"/>
        <end position="472"/>
    </location>
</feature>
<feature type="signal peptide" evidence="7">
    <location>
        <begin position="1"/>
        <end position="20"/>
    </location>
</feature>
<dbReference type="PANTHER" id="PTHR42693:SF42">
    <property type="entry name" value="ARYLSULFATASE G"/>
    <property type="match status" value="1"/>
</dbReference>
<dbReference type="InterPro" id="IPR050738">
    <property type="entry name" value="Sulfatase"/>
</dbReference>
<organism evidence="9 10">
    <name type="scientific">Algoriphagus halophilus</name>
    <dbReference type="NCBI Taxonomy" id="226505"/>
    <lineage>
        <taxon>Bacteria</taxon>
        <taxon>Pseudomonadati</taxon>
        <taxon>Bacteroidota</taxon>
        <taxon>Cytophagia</taxon>
        <taxon>Cytophagales</taxon>
        <taxon>Cyclobacteriaceae</taxon>
        <taxon>Algoriphagus</taxon>
    </lineage>
</organism>
<sequence>MNKIVLIATLLIFHAFSSFAQDGKDFNVLIIHVDDLGWADIEPLGSDFYETPHINTLASEGILFTNSYAAAAICSPTRAAMLTGKYPARLGITDWIRAKFQGVTTSGLPGDYEVFEDKPLKTPKIQGFLPLEEVTIAERMKSKGYATMHVGKWHLGEEGFYPEDQGFDVNVGGNDLGQPPSYFDPYLPEKPREFYEITTLKPRKKGEFLTDREGDEVVSFMNLKKDEKFFIHWAPYAVHTPIMGKPELVEKYKQKDPGNQRNPTYAALVESVDQNVGKVIHELERLGLRDQTLVIFTSDNGGLIGNYENPITNNFPLKSQKGYPYEGGIRIPTIVSWPGTLPEGIINENPIITMDWIPTILDFMGDNPVQDCLEGISLKETLTNPQSKLERDLFWHFPHYRLNDIVPYAIVRSGGYKLIHYFDGSEGELYNLNYDMEEKVNVISTRKAIAEELQNKLEHWLEETGARLPVEK</sequence>
<reference evidence="10" key="1">
    <citation type="submission" date="2016-11" db="EMBL/GenBank/DDBJ databases">
        <authorList>
            <person name="Varghese N."/>
            <person name="Submissions S."/>
        </authorList>
    </citation>
    <scope>NUCLEOTIDE SEQUENCE [LARGE SCALE GENOMIC DNA]</scope>
    <source>
        <strain evidence="10">DSM 15292</strain>
    </source>
</reference>
<comment type="cofactor">
    <cofactor evidence="1">
        <name>Ca(2+)</name>
        <dbReference type="ChEBI" id="CHEBI:29108"/>
    </cofactor>
</comment>